<evidence type="ECO:0000313" key="4">
    <source>
        <dbReference type="RefSeq" id="XP_028134620.1"/>
    </source>
</evidence>
<dbReference type="EnsemblMetazoa" id="XM_028278819.2">
    <property type="protein sequence ID" value="XP_028134620.1"/>
    <property type="gene ID" value="LOC114329642"/>
</dbReference>
<sequence>MLLLFLVLMLMNHLCICSTKNDVTVIKRNILSRKKRYLVFPKGSTLVIQLSAIKAIQQAQPRGWNFLEELEFPFFLPDDPNMFRRKNRNRREVYATIKNGLTKYGFDGRTCIDNLICDIKQFTKSQKTSMNEEILFEIFRYLGENTNFEEVCTGETNLQCSYSILQYFLQGINILQ</sequence>
<feature type="signal peptide" evidence="1">
    <location>
        <begin position="1"/>
        <end position="17"/>
    </location>
</feature>
<dbReference type="OrthoDB" id="8180611at2759"/>
<proteinExistence type="predicted"/>
<evidence type="ECO:0000313" key="2">
    <source>
        <dbReference type="EnsemblMetazoa" id="XP_028134620.1"/>
    </source>
</evidence>
<dbReference type="Proteomes" id="UP001652700">
    <property type="component" value="Unplaced"/>
</dbReference>
<organism evidence="4">
    <name type="scientific">Diabrotica virgifera virgifera</name>
    <name type="common">western corn rootworm</name>
    <dbReference type="NCBI Taxonomy" id="50390"/>
    <lineage>
        <taxon>Eukaryota</taxon>
        <taxon>Metazoa</taxon>
        <taxon>Ecdysozoa</taxon>
        <taxon>Arthropoda</taxon>
        <taxon>Hexapoda</taxon>
        <taxon>Insecta</taxon>
        <taxon>Pterygota</taxon>
        <taxon>Neoptera</taxon>
        <taxon>Endopterygota</taxon>
        <taxon>Coleoptera</taxon>
        <taxon>Polyphaga</taxon>
        <taxon>Cucujiformia</taxon>
        <taxon>Chrysomeloidea</taxon>
        <taxon>Chrysomelidae</taxon>
        <taxon>Galerucinae</taxon>
        <taxon>Diabroticina</taxon>
        <taxon>Diabroticites</taxon>
        <taxon>Diabrotica</taxon>
    </lineage>
</organism>
<reference evidence="2" key="2">
    <citation type="submission" date="2025-05" db="UniProtKB">
        <authorList>
            <consortium name="EnsemblMetazoa"/>
        </authorList>
    </citation>
    <scope>IDENTIFICATION</scope>
</reference>
<dbReference type="GeneID" id="114329642"/>
<dbReference type="KEGG" id="dvv:114329642"/>
<gene>
    <name evidence="4" type="primary">LOC114329642</name>
</gene>
<dbReference type="AlphaFoldDB" id="A0A6P7FNU2"/>
<dbReference type="Pfam" id="PF07841">
    <property type="entry name" value="DM4_12"/>
    <property type="match status" value="1"/>
</dbReference>
<accession>A0A6P7FNU2</accession>
<keyword evidence="1" id="KW-0732">Signal</keyword>
<evidence type="ECO:0000256" key="1">
    <source>
        <dbReference type="SAM" id="SignalP"/>
    </source>
</evidence>
<dbReference type="PANTHER" id="PTHR21253">
    <property type="entry name" value="F-BOX ONLY PROTEIN 11-RELATED"/>
    <property type="match status" value="1"/>
</dbReference>
<dbReference type="InParanoid" id="A0A6P7FNU2"/>
<protein>
    <submittedName>
        <fullName evidence="4">Uncharacterized protein LOC114329642</fullName>
    </submittedName>
</protein>
<name>A0A6P7FNU2_DIAVI</name>
<dbReference type="RefSeq" id="XP_028134620.1">
    <property type="nucleotide sequence ID" value="XM_028278819.1"/>
</dbReference>
<dbReference type="PANTHER" id="PTHR21253:SF0">
    <property type="entry name" value="F-BOX ONLY PROTEIN 11-RELATED"/>
    <property type="match status" value="1"/>
</dbReference>
<evidence type="ECO:0000313" key="3">
    <source>
        <dbReference type="Proteomes" id="UP001652700"/>
    </source>
</evidence>
<keyword evidence="3" id="KW-1185">Reference proteome</keyword>
<dbReference type="InterPro" id="IPR006631">
    <property type="entry name" value="DM4_12"/>
</dbReference>
<reference evidence="4" key="1">
    <citation type="submission" date="2025-04" db="UniProtKB">
        <authorList>
            <consortium name="RefSeq"/>
        </authorList>
    </citation>
    <scope>IDENTIFICATION</scope>
    <source>
        <tissue evidence="4">Whole insect</tissue>
    </source>
</reference>
<feature type="chain" id="PRO_5027664812" evidence="1">
    <location>
        <begin position="18"/>
        <end position="176"/>
    </location>
</feature>